<feature type="compositionally biased region" description="Basic and acidic residues" evidence="1">
    <location>
        <begin position="228"/>
        <end position="255"/>
    </location>
</feature>
<feature type="region of interest" description="Disordered" evidence="1">
    <location>
        <begin position="161"/>
        <end position="255"/>
    </location>
</feature>
<reference evidence="2" key="1">
    <citation type="journal article" date="2021" name="PeerJ">
        <title>Extensive microbial diversity within the chicken gut microbiome revealed by metagenomics and culture.</title>
        <authorList>
            <person name="Gilroy R."/>
            <person name="Ravi A."/>
            <person name="Getino M."/>
            <person name="Pursley I."/>
            <person name="Horton D.L."/>
            <person name="Alikhan N.F."/>
            <person name="Baker D."/>
            <person name="Gharbi K."/>
            <person name="Hall N."/>
            <person name="Watson M."/>
            <person name="Adriaenssens E.M."/>
            <person name="Foster-Nyarko E."/>
            <person name="Jarju S."/>
            <person name="Secka A."/>
            <person name="Antonio M."/>
            <person name="Oren A."/>
            <person name="Chaudhuri R.R."/>
            <person name="La Ragione R."/>
            <person name="Hildebrand F."/>
            <person name="Pallen M.J."/>
        </authorList>
    </citation>
    <scope>NUCLEOTIDE SEQUENCE</scope>
    <source>
        <strain evidence="2">Gambia16-930</strain>
    </source>
</reference>
<feature type="compositionally biased region" description="Basic and acidic residues" evidence="1">
    <location>
        <begin position="213"/>
        <end position="222"/>
    </location>
</feature>
<organism evidence="2 3">
    <name type="scientific">Candidatus Onthomorpha intestinigallinarum</name>
    <dbReference type="NCBI Taxonomy" id="2840880"/>
    <lineage>
        <taxon>Bacteria</taxon>
        <taxon>Pseudomonadati</taxon>
        <taxon>Bacteroidota</taxon>
        <taxon>Bacteroidia</taxon>
        <taxon>Bacteroidales</taxon>
        <taxon>Candidatus Onthomorpha</taxon>
    </lineage>
</organism>
<feature type="compositionally biased region" description="Low complexity" evidence="1">
    <location>
        <begin position="162"/>
        <end position="183"/>
    </location>
</feature>
<evidence type="ECO:0000313" key="2">
    <source>
        <dbReference type="EMBL" id="HIW87111.1"/>
    </source>
</evidence>
<accession>A0A9D1RF51</accession>
<dbReference type="Gene3D" id="1.25.40.10">
    <property type="entry name" value="Tetratricopeptide repeat domain"/>
    <property type="match status" value="1"/>
</dbReference>
<dbReference type="InterPro" id="IPR011990">
    <property type="entry name" value="TPR-like_helical_dom_sf"/>
</dbReference>
<dbReference type="Proteomes" id="UP000824267">
    <property type="component" value="Unassembled WGS sequence"/>
</dbReference>
<comment type="caution">
    <text evidence="2">The sequence shown here is derived from an EMBL/GenBank/DDBJ whole genome shotgun (WGS) entry which is preliminary data.</text>
</comment>
<protein>
    <recommendedName>
        <fullName evidence="4">Tetratricopeptide repeat protein</fullName>
    </recommendedName>
</protein>
<evidence type="ECO:0000313" key="3">
    <source>
        <dbReference type="Proteomes" id="UP000824267"/>
    </source>
</evidence>
<dbReference type="PROSITE" id="PS51257">
    <property type="entry name" value="PROKAR_LIPOPROTEIN"/>
    <property type="match status" value="1"/>
</dbReference>
<reference evidence="2" key="2">
    <citation type="submission" date="2021-04" db="EMBL/GenBank/DDBJ databases">
        <authorList>
            <person name="Gilroy R."/>
        </authorList>
    </citation>
    <scope>NUCLEOTIDE SEQUENCE</scope>
    <source>
        <strain evidence="2">Gambia16-930</strain>
    </source>
</reference>
<dbReference type="SUPFAM" id="SSF48452">
    <property type="entry name" value="TPR-like"/>
    <property type="match status" value="1"/>
</dbReference>
<dbReference type="EMBL" id="DXGG01000080">
    <property type="protein sequence ID" value="HIW87111.1"/>
    <property type="molecule type" value="Genomic_DNA"/>
</dbReference>
<dbReference type="AlphaFoldDB" id="A0A9D1RF51"/>
<evidence type="ECO:0000256" key="1">
    <source>
        <dbReference type="SAM" id="MobiDB-lite"/>
    </source>
</evidence>
<evidence type="ECO:0008006" key="4">
    <source>
        <dbReference type="Google" id="ProtNLM"/>
    </source>
</evidence>
<feature type="compositionally biased region" description="Basic and acidic residues" evidence="1">
    <location>
        <begin position="184"/>
        <end position="206"/>
    </location>
</feature>
<name>A0A9D1RF51_9BACT</name>
<proteinExistence type="predicted"/>
<sequence length="255" mass="30354">MKRFMVLTLVSGLFLLGCDKEKNALRDGNESFGKKEFSKAEDFYRQSLTKDSLYAKAQFNLANASYKQNNQDKLRTALKYYEQYLTNTPAKDTLHYADALYNMGNTYFQIAHLDSNVNTPNYTSNLKKALENYKQTLRLNPQDTNAKYNLSLTRKLLKENENQNQNQQNQQQNQQNQDRQNQNQERKNQNQERENQNKEREQDKNDSPQPQRQNKDEKEMQRMLEALKNNEKATLEKLKRKEDKQAQKKYIEKDW</sequence>
<gene>
    <name evidence="2" type="ORF">IAC47_02420</name>
</gene>